<protein>
    <submittedName>
        <fullName evidence="5">Pentachlorophenol 4-monooxygenase</fullName>
        <ecNumber evidence="5">1.14.13.50</ecNumber>
    </submittedName>
</protein>
<dbReference type="InterPro" id="IPR002938">
    <property type="entry name" value="FAD-bd"/>
</dbReference>
<evidence type="ECO:0000256" key="1">
    <source>
        <dbReference type="ARBA" id="ARBA00001974"/>
    </source>
</evidence>
<sequence length="494" mass="51589">MTALPHVEPLPSQSSVLIVGAGPTGLALAVSLRQLGVDHVLIDRGTGIGPGSRAAAVQPRTLEYLDRIGVGAPLVRAGTKARGFRLHDRDRTLLRAGYEQLDTPHPYILLASQQTTEEQLLTRLEELGGTVHRRHRLLGITPDHPGVSATVAGPDGVVRAVSARYLVGCDGLHSAVRTAAGIAFPGAAREQLFALADVRLKAGTRAAACEDPTFFLSEAGMLLLSPLADGLHRLVAPAAPGSAAPSAADVERLLSERGPAQGAARVTEVAAASTYRVQERVAESFRAGPVLLAGDAAHTHSPAGGQGMNTGIQDSGNLAWKLHAVLSGTAPDALLDSYHHERHPVARELVSFTARFAEAATLTDPPACTRRNALLAAAADTPGITDWIAAKLAQLDIGYTDRPDLGAPRPGTRVCPTLVPPDGLHWTLALPATATTDPPRLPPEHRPLTVRHIPALDTTLLVRPDGYLAAHGVPAAPGEVLARLAGHLPLEPAA</sequence>
<dbReference type="KEGG" id="shun:DWB77_00025"/>
<evidence type="ECO:0000256" key="3">
    <source>
        <dbReference type="ARBA" id="ARBA00022827"/>
    </source>
</evidence>
<keyword evidence="6" id="KW-1185">Reference proteome</keyword>
<feature type="domain" description="FAD-binding" evidence="4">
    <location>
        <begin position="15"/>
        <end position="353"/>
    </location>
</feature>
<dbReference type="SUPFAM" id="SSF51905">
    <property type="entry name" value="FAD/NAD(P)-binding domain"/>
    <property type="match status" value="1"/>
</dbReference>
<dbReference type="InterPro" id="IPR036188">
    <property type="entry name" value="FAD/NAD-bd_sf"/>
</dbReference>
<keyword evidence="3" id="KW-0274">FAD</keyword>
<comment type="cofactor">
    <cofactor evidence="1">
        <name>FAD</name>
        <dbReference type="ChEBI" id="CHEBI:57692"/>
    </cofactor>
</comment>
<proteinExistence type="predicted"/>
<dbReference type="PANTHER" id="PTHR43004">
    <property type="entry name" value="TRK SYSTEM POTASSIUM UPTAKE PROTEIN"/>
    <property type="match status" value="1"/>
</dbReference>
<dbReference type="GO" id="GO:0071949">
    <property type="term" value="F:FAD binding"/>
    <property type="evidence" value="ECO:0007669"/>
    <property type="project" value="InterPro"/>
</dbReference>
<dbReference type="PANTHER" id="PTHR43004:SF19">
    <property type="entry name" value="BINDING MONOOXYGENASE, PUTATIVE (JCVI)-RELATED"/>
    <property type="match status" value="1"/>
</dbReference>
<reference evidence="5 6" key="1">
    <citation type="submission" date="2018-10" db="EMBL/GenBank/DDBJ databases">
        <title>Relationship between Morphology and Antimicrobial Activity in Streptomyces.</title>
        <authorList>
            <person name="Kang H.J."/>
            <person name="Kim S.B."/>
        </authorList>
    </citation>
    <scope>NUCLEOTIDE SEQUENCE [LARGE SCALE GENOMIC DNA]</scope>
    <source>
        <strain evidence="5 6">BH38</strain>
    </source>
</reference>
<keyword evidence="2" id="KW-0285">Flavoprotein</keyword>
<organism evidence="5 6">
    <name type="scientific">Streptomyces hundungensis</name>
    <dbReference type="NCBI Taxonomy" id="1077946"/>
    <lineage>
        <taxon>Bacteria</taxon>
        <taxon>Bacillati</taxon>
        <taxon>Actinomycetota</taxon>
        <taxon>Actinomycetes</taxon>
        <taxon>Kitasatosporales</taxon>
        <taxon>Streptomycetaceae</taxon>
        <taxon>Streptomyces</taxon>
    </lineage>
</organism>
<name>A0A387HBA3_9ACTN</name>
<evidence type="ECO:0000256" key="2">
    <source>
        <dbReference type="ARBA" id="ARBA00022630"/>
    </source>
</evidence>
<dbReference type="GO" id="GO:0018677">
    <property type="term" value="F:pentachlorophenol monooxygenase activity"/>
    <property type="evidence" value="ECO:0007669"/>
    <property type="project" value="UniProtKB-EC"/>
</dbReference>
<gene>
    <name evidence="5" type="primary">pcpB_1</name>
    <name evidence="5" type="ORF">DWB77_00025</name>
</gene>
<accession>A0A387HBA3</accession>
<dbReference type="Proteomes" id="UP000271554">
    <property type="component" value="Chromosome"/>
</dbReference>
<dbReference type="AlphaFoldDB" id="A0A387HBA3"/>
<dbReference type="PRINTS" id="PR00420">
    <property type="entry name" value="RNGMNOXGNASE"/>
</dbReference>
<evidence type="ECO:0000259" key="4">
    <source>
        <dbReference type="Pfam" id="PF01494"/>
    </source>
</evidence>
<dbReference type="Gene3D" id="3.30.70.2450">
    <property type="match status" value="1"/>
</dbReference>
<dbReference type="Pfam" id="PF01494">
    <property type="entry name" value="FAD_binding_3"/>
    <property type="match status" value="1"/>
</dbReference>
<evidence type="ECO:0000313" key="6">
    <source>
        <dbReference type="Proteomes" id="UP000271554"/>
    </source>
</evidence>
<keyword evidence="5" id="KW-0560">Oxidoreductase</keyword>
<dbReference type="InterPro" id="IPR050641">
    <property type="entry name" value="RIFMO-like"/>
</dbReference>
<dbReference type="Gene3D" id="3.50.50.60">
    <property type="entry name" value="FAD/NAD(P)-binding domain"/>
    <property type="match status" value="1"/>
</dbReference>
<keyword evidence="5" id="KW-0503">Monooxygenase</keyword>
<evidence type="ECO:0000313" key="5">
    <source>
        <dbReference type="EMBL" id="AYG77918.1"/>
    </source>
</evidence>
<dbReference type="OrthoDB" id="8670884at2"/>
<dbReference type="RefSeq" id="WP_120719325.1">
    <property type="nucleotide sequence ID" value="NZ_CP032698.1"/>
</dbReference>
<dbReference type="EMBL" id="CP032698">
    <property type="protein sequence ID" value="AYG77918.1"/>
    <property type="molecule type" value="Genomic_DNA"/>
</dbReference>
<dbReference type="EC" id="1.14.13.50" evidence="5"/>